<reference evidence="3" key="5">
    <citation type="journal article" date="2021" name="G3 (Bethesda)">
        <title>Aegilops tauschii genome assembly Aet v5.0 features greater sequence contiguity and improved annotation.</title>
        <authorList>
            <person name="Wang L."/>
            <person name="Zhu T."/>
            <person name="Rodriguez J.C."/>
            <person name="Deal K.R."/>
            <person name="Dubcovsky J."/>
            <person name="McGuire P.E."/>
            <person name="Lux T."/>
            <person name="Spannagl M."/>
            <person name="Mayer K.F.X."/>
            <person name="Baldrich P."/>
            <person name="Meyers B.C."/>
            <person name="Huo N."/>
            <person name="Gu Y.Q."/>
            <person name="Zhou H."/>
            <person name="Devos K.M."/>
            <person name="Bennetzen J.L."/>
            <person name="Unver T."/>
            <person name="Budak H."/>
            <person name="Gulick P.J."/>
            <person name="Galiba G."/>
            <person name="Kalapos B."/>
            <person name="Nelson D.R."/>
            <person name="Li P."/>
            <person name="You F.M."/>
            <person name="Luo M.C."/>
            <person name="Dvorak J."/>
        </authorList>
    </citation>
    <scope>NUCLEOTIDE SEQUENCE [LARGE SCALE GENOMIC DNA]</scope>
    <source>
        <strain evidence="3">cv. AL8/78</strain>
    </source>
</reference>
<evidence type="ECO:0000256" key="1">
    <source>
        <dbReference type="ARBA" id="ARBA00022737"/>
    </source>
</evidence>
<dbReference type="Proteomes" id="UP000015105">
    <property type="component" value="Chromosome 3D"/>
</dbReference>
<dbReference type="InterPro" id="IPR001330">
    <property type="entry name" value="Prenyltrans"/>
</dbReference>
<dbReference type="Pfam" id="PF00432">
    <property type="entry name" value="Prenyltrans"/>
    <property type="match status" value="1"/>
</dbReference>
<keyword evidence="4" id="KW-1185">Reference proteome</keyword>
<keyword evidence="1" id="KW-0677">Repeat</keyword>
<dbReference type="AlphaFoldDB" id="A0A453DZ78"/>
<evidence type="ECO:0000259" key="2">
    <source>
        <dbReference type="Pfam" id="PF00432"/>
    </source>
</evidence>
<reference evidence="4" key="1">
    <citation type="journal article" date="2014" name="Science">
        <title>Ancient hybridizations among the ancestral genomes of bread wheat.</title>
        <authorList>
            <consortium name="International Wheat Genome Sequencing Consortium,"/>
            <person name="Marcussen T."/>
            <person name="Sandve S.R."/>
            <person name="Heier L."/>
            <person name="Spannagl M."/>
            <person name="Pfeifer M."/>
            <person name="Jakobsen K.S."/>
            <person name="Wulff B.B."/>
            <person name="Steuernagel B."/>
            <person name="Mayer K.F."/>
            <person name="Olsen O.A."/>
        </authorList>
    </citation>
    <scope>NUCLEOTIDE SEQUENCE [LARGE SCALE GENOMIC DNA]</scope>
    <source>
        <strain evidence="4">cv. AL8/78</strain>
    </source>
</reference>
<name>A0A453DZ78_AEGTS</name>
<dbReference type="InterPro" id="IPR008930">
    <property type="entry name" value="Terpenoid_cyclase/PrenylTrfase"/>
</dbReference>
<organism evidence="3 4">
    <name type="scientific">Aegilops tauschii subsp. strangulata</name>
    <name type="common">Goatgrass</name>
    <dbReference type="NCBI Taxonomy" id="200361"/>
    <lineage>
        <taxon>Eukaryota</taxon>
        <taxon>Viridiplantae</taxon>
        <taxon>Streptophyta</taxon>
        <taxon>Embryophyta</taxon>
        <taxon>Tracheophyta</taxon>
        <taxon>Spermatophyta</taxon>
        <taxon>Magnoliopsida</taxon>
        <taxon>Liliopsida</taxon>
        <taxon>Poales</taxon>
        <taxon>Poaceae</taxon>
        <taxon>BOP clade</taxon>
        <taxon>Pooideae</taxon>
        <taxon>Triticodae</taxon>
        <taxon>Triticeae</taxon>
        <taxon>Triticinae</taxon>
        <taxon>Aegilops</taxon>
    </lineage>
</organism>
<proteinExistence type="predicted"/>
<protein>
    <recommendedName>
        <fullName evidence="2">Prenyltransferase alpha-alpha toroid domain-containing protein</fullName>
    </recommendedName>
</protein>
<dbReference type="Gene3D" id="1.50.10.20">
    <property type="match status" value="1"/>
</dbReference>
<reference evidence="4" key="2">
    <citation type="journal article" date="2017" name="Nat. Plants">
        <title>The Aegilops tauschii genome reveals multiple impacts of transposons.</title>
        <authorList>
            <person name="Zhao G."/>
            <person name="Zou C."/>
            <person name="Li K."/>
            <person name="Wang K."/>
            <person name="Li T."/>
            <person name="Gao L."/>
            <person name="Zhang X."/>
            <person name="Wang H."/>
            <person name="Yang Z."/>
            <person name="Liu X."/>
            <person name="Jiang W."/>
            <person name="Mao L."/>
            <person name="Kong X."/>
            <person name="Jiao Y."/>
            <person name="Jia J."/>
        </authorList>
    </citation>
    <scope>NUCLEOTIDE SEQUENCE [LARGE SCALE GENOMIC DNA]</scope>
    <source>
        <strain evidence="4">cv. AL8/78</strain>
    </source>
</reference>
<dbReference type="SUPFAM" id="SSF48239">
    <property type="entry name" value="Terpenoid cyclases/Protein prenyltransferases"/>
    <property type="match status" value="1"/>
</dbReference>
<accession>A0A453DZ78</accession>
<feature type="domain" description="Prenyltransferase alpha-alpha toroid" evidence="2">
    <location>
        <begin position="2"/>
        <end position="41"/>
    </location>
</feature>
<sequence>EQYGGFSKFPDDELPDIYHSYYGLAALSLLGEEEVEPLCAELGIIAAAL</sequence>
<evidence type="ECO:0000313" key="3">
    <source>
        <dbReference type="EnsemblPlants" id="AET3Gv20165600.15"/>
    </source>
</evidence>
<dbReference type="GO" id="GO:0003824">
    <property type="term" value="F:catalytic activity"/>
    <property type="evidence" value="ECO:0007669"/>
    <property type="project" value="InterPro"/>
</dbReference>
<dbReference type="EnsemblPlants" id="AET3Gv20165600.15">
    <property type="protein sequence ID" value="AET3Gv20165600.15"/>
    <property type="gene ID" value="AET3Gv20165600"/>
</dbReference>
<reference evidence="3" key="3">
    <citation type="journal article" date="2017" name="Nature">
        <title>Genome sequence of the progenitor of the wheat D genome Aegilops tauschii.</title>
        <authorList>
            <person name="Luo M.C."/>
            <person name="Gu Y.Q."/>
            <person name="Puiu D."/>
            <person name="Wang H."/>
            <person name="Twardziok S.O."/>
            <person name="Deal K.R."/>
            <person name="Huo N."/>
            <person name="Zhu T."/>
            <person name="Wang L."/>
            <person name="Wang Y."/>
            <person name="McGuire P.E."/>
            <person name="Liu S."/>
            <person name="Long H."/>
            <person name="Ramasamy R.K."/>
            <person name="Rodriguez J.C."/>
            <person name="Van S.L."/>
            <person name="Yuan L."/>
            <person name="Wang Z."/>
            <person name="Xia Z."/>
            <person name="Xiao L."/>
            <person name="Anderson O.D."/>
            <person name="Ouyang S."/>
            <person name="Liang Y."/>
            <person name="Zimin A.V."/>
            <person name="Pertea G."/>
            <person name="Qi P."/>
            <person name="Bennetzen J.L."/>
            <person name="Dai X."/>
            <person name="Dawson M.W."/>
            <person name="Muller H.G."/>
            <person name="Kugler K."/>
            <person name="Rivarola-Duarte L."/>
            <person name="Spannagl M."/>
            <person name="Mayer K.F.X."/>
            <person name="Lu F.H."/>
            <person name="Bevan M.W."/>
            <person name="Leroy P."/>
            <person name="Li P."/>
            <person name="You F.M."/>
            <person name="Sun Q."/>
            <person name="Liu Z."/>
            <person name="Lyons E."/>
            <person name="Wicker T."/>
            <person name="Salzberg S.L."/>
            <person name="Devos K.M."/>
            <person name="Dvorak J."/>
        </authorList>
    </citation>
    <scope>NUCLEOTIDE SEQUENCE [LARGE SCALE GENOMIC DNA]</scope>
    <source>
        <strain evidence="3">cv. AL8/78</strain>
    </source>
</reference>
<dbReference type="Gramene" id="AET3Gv20165600.15">
    <property type="protein sequence ID" value="AET3Gv20165600.15"/>
    <property type="gene ID" value="AET3Gv20165600"/>
</dbReference>
<reference evidence="3" key="4">
    <citation type="submission" date="2019-03" db="UniProtKB">
        <authorList>
            <consortium name="EnsemblPlants"/>
        </authorList>
    </citation>
    <scope>IDENTIFICATION</scope>
</reference>
<evidence type="ECO:0000313" key="4">
    <source>
        <dbReference type="Proteomes" id="UP000015105"/>
    </source>
</evidence>